<evidence type="ECO:0000313" key="3">
    <source>
        <dbReference type="EMBL" id="KEJ96661.1"/>
    </source>
</evidence>
<dbReference type="Proteomes" id="UP000027746">
    <property type="component" value="Unassembled WGS sequence"/>
</dbReference>
<gene>
    <name evidence="3" type="ORF">SUH3_14990</name>
</gene>
<sequence>MKAGLTVVLALCLATAAAAQAPKKSLRPMPRAAVSMPAATAQPVVTRSGVILLQPDQSAVHLASAASFFGPLSALRPSVRPKSLEQKAMAKKRKRAKGAVCGDVDLQGTYLGPVPGPIASCGIADAIKLRSVSGIALSQEAVMDCATAKALKTWTERSAKPALARLGGLKGYRVAAHYTCRTRNNQPGAKVSEHGKGRAIDISGFQLQSGEIVSVLEGWDSRRHGKALRKMHAGACGTFGTVLGPGSDGYHRDHLHFDTARYRSGSYCR</sequence>
<dbReference type="RefSeq" id="WP_037924190.1">
    <property type="nucleotide sequence ID" value="NZ_CP054599.1"/>
</dbReference>
<comment type="caution">
    <text evidence="3">The sequence shown here is derived from an EMBL/GenBank/DDBJ whole genome shotgun (WGS) entry which is preliminary data.</text>
</comment>
<keyword evidence="4" id="KW-1185">Reference proteome</keyword>
<proteinExistence type="predicted"/>
<keyword evidence="1" id="KW-0732">Signal</keyword>
<evidence type="ECO:0000259" key="2">
    <source>
        <dbReference type="Pfam" id="PF06904"/>
    </source>
</evidence>
<feature type="signal peptide" evidence="1">
    <location>
        <begin position="1"/>
        <end position="19"/>
    </location>
</feature>
<dbReference type="Pfam" id="PF06904">
    <property type="entry name" value="Extensin-like_C"/>
    <property type="match status" value="1"/>
</dbReference>
<reference evidence="3 4" key="1">
    <citation type="submission" date="2014-01" db="EMBL/GenBank/DDBJ databases">
        <title>Sulfitobacter sp. H3 (MCCC 1A00686) Genome Sequencing.</title>
        <authorList>
            <person name="Lai Q."/>
            <person name="Hong Z."/>
        </authorList>
    </citation>
    <scope>NUCLEOTIDE SEQUENCE [LARGE SCALE GENOMIC DNA]</scope>
    <source>
        <strain evidence="3 4">H3</strain>
    </source>
</reference>
<accession>A0A073J4N8</accession>
<dbReference type="OrthoDB" id="9809788at2"/>
<dbReference type="EMBL" id="JAMD01000003">
    <property type="protein sequence ID" value="KEJ96661.1"/>
    <property type="molecule type" value="Genomic_DNA"/>
</dbReference>
<feature type="domain" description="Extensin-like C-terminal" evidence="2">
    <location>
        <begin position="119"/>
        <end position="269"/>
    </location>
</feature>
<evidence type="ECO:0000256" key="1">
    <source>
        <dbReference type="SAM" id="SignalP"/>
    </source>
</evidence>
<dbReference type="AlphaFoldDB" id="A0A073J4N8"/>
<dbReference type="InterPro" id="IPR009683">
    <property type="entry name" value="Extensin-like_C"/>
</dbReference>
<name>A0A073J4N8_9RHOB</name>
<organism evidence="3 4">
    <name type="scientific">Pseudosulfitobacter pseudonitzschiae</name>
    <dbReference type="NCBI Taxonomy" id="1402135"/>
    <lineage>
        <taxon>Bacteria</taxon>
        <taxon>Pseudomonadati</taxon>
        <taxon>Pseudomonadota</taxon>
        <taxon>Alphaproteobacteria</taxon>
        <taxon>Rhodobacterales</taxon>
        <taxon>Roseobacteraceae</taxon>
        <taxon>Pseudosulfitobacter</taxon>
    </lineage>
</organism>
<feature type="chain" id="PRO_5001691794" description="Extensin-like C-terminal domain-containing protein" evidence="1">
    <location>
        <begin position="20"/>
        <end position="269"/>
    </location>
</feature>
<evidence type="ECO:0000313" key="4">
    <source>
        <dbReference type="Proteomes" id="UP000027746"/>
    </source>
</evidence>
<dbReference type="GeneID" id="68869022"/>
<protein>
    <recommendedName>
        <fullName evidence="2">Extensin-like C-terminal domain-containing protein</fullName>
    </recommendedName>
</protein>